<organism evidence="1 2">
    <name type="scientific">Dermatophagoides pteronyssinus</name>
    <name type="common">European house dust mite</name>
    <dbReference type="NCBI Taxonomy" id="6956"/>
    <lineage>
        <taxon>Eukaryota</taxon>
        <taxon>Metazoa</taxon>
        <taxon>Ecdysozoa</taxon>
        <taxon>Arthropoda</taxon>
        <taxon>Chelicerata</taxon>
        <taxon>Arachnida</taxon>
        <taxon>Acari</taxon>
        <taxon>Acariformes</taxon>
        <taxon>Sarcoptiformes</taxon>
        <taxon>Astigmata</taxon>
        <taxon>Psoroptidia</taxon>
        <taxon>Analgoidea</taxon>
        <taxon>Pyroglyphidae</taxon>
        <taxon>Dermatophagoidinae</taxon>
        <taxon>Dermatophagoides</taxon>
    </lineage>
</organism>
<evidence type="ECO:0000313" key="1">
    <source>
        <dbReference type="EMBL" id="KAH9412655.1"/>
    </source>
</evidence>
<dbReference type="Proteomes" id="UP000887458">
    <property type="component" value="Unassembled WGS sequence"/>
</dbReference>
<accession>A0ABQ8IQP9</accession>
<name>A0ABQ8IQP9_DERPT</name>
<sequence length="115" mass="13966">MFTINFNLIKLISFFMNLYIFFERIANDYLHANQNHDGCNEFYTNSNFNRIFNQFLSDHSILIDNENFCTLFFLHNKENFPYFPDHNLIYNPLLECCYNCNGDSIRFRNKFQLTN</sequence>
<reference evidence="1 2" key="1">
    <citation type="journal article" date="2018" name="J. Allergy Clin. Immunol.">
        <title>High-quality assembly of Dermatophagoides pteronyssinus genome and transcriptome reveals a wide range of novel allergens.</title>
        <authorList>
            <person name="Liu X.Y."/>
            <person name="Yang K.Y."/>
            <person name="Wang M.Q."/>
            <person name="Kwok J.S."/>
            <person name="Zeng X."/>
            <person name="Yang Z."/>
            <person name="Xiao X.J."/>
            <person name="Lau C.P."/>
            <person name="Li Y."/>
            <person name="Huang Z.M."/>
            <person name="Ba J.G."/>
            <person name="Yim A.K."/>
            <person name="Ouyang C.Y."/>
            <person name="Ngai S.M."/>
            <person name="Chan T.F."/>
            <person name="Leung E.L."/>
            <person name="Liu L."/>
            <person name="Liu Z.G."/>
            <person name="Tsui S.K."/>
        </authorList>
    </citation>
    <scope>NUCLEOTIDE SEQUENCE [LARGE SCALE GENOMIC DNA]</scope>
    <source>
        <strain evidence="1">Derp</strain>
    </source>
</reference>
<proteinExistence type="predicted"/>
<protein>
    <submittedName>
        <fullName evidence="1">Uncharacterized protein</fullName>
    </submittedName>
</protein>
<keyword evidence="2" id="KW-1185">Reference proteome</keyword>
<reference evidence="1 2" key="2">
    <citation type="journal article" date="2022" name="Mol. Biol. Evol.">
        <title>Comparative Genomics Reveals Insights into the Divergent Evolution of Astigmatic Mites and Household Pest Adaptations.</title>
        <authorList>
            <person name="Xiong Q."/>
            <person name="Wan A.T."/>
            <person name="Liu X."/>
            <person name="Fung C.S."/>
            <person name="Xiao X."/>
            <person name="Malainual N."/>
            <person name="Hou J."/>
            <person name="Wang L."/>
            <person name="Wang M."/>
            <person name="Yang K.Y."/>
            <person name="Cui Y."/>
            <person name="Leung E.L."/>
            <person name="Nong W."/>
            <person name="Shin S.K."/>
            <person name="Au S.W."/>
            <person name="Jeong K.Y."/>
            <person name="Chew F.T."/>
            <person name="Hui J.H."/>
            <person name="Leung T.F."/>
            <person name="Tungtrongchitr A."/>
            <person name="Zhong N."/>
            <person name="Liu Z."/>
            <person name="Tsui S.K."/>
        </authorList>
    </citation>
    <scope>NUCLEOTIDE SEQUENCE [LARGE SCALE GENOMIC DNA]</scope>
    <source>
        <strain evidence="1">Derp</strain>
    </source>
</reference>
<evidence type="ECO:0000313" key="2">
    <source>
        <dbReference type="Proteomes" id="UP000887458"/>
    </source>
</evidence>
<comment type="caution">
    <text evidence="1">The sequence shown here is derived from an EMBL/GenBank/DDBJ whole genome shotgun (WGS) entry which is preliminary data.</text>
</comment>
<dbReference type="EMBL" id="NJHN03000129">
    <property type="protein sequence ID" value="KAH9412655.1"/>
    <property type="molecule type" value="Genomic_DNA"/>
</dbReference>
<gene>
    <name evidence="1" type="ORF">DERP_006619</name>
</gene>